<feature type="domain" description="Ion transport" evidence="8">
    <location>
        <begin position="977"/>
        <end position="1189"/>
    </location>
</feature>
<accession>A0A077ZW72</accession>
<dbReference type="InterPro" id="IPR011044">
    <property type="entry name" value="Quino_amine_DH_bsu"/>
</dbReference>
<feature type="transmembrane region" description="Helical" evidence="7">
    <location>
        <begin position="971"/>
        <end position="988"/>
    </location>
</feature>
<dbReference type="SUPFAM" id="SSF50969">
    <property type="entry name" value="YVTN repeat-like/Quinoprotein amine dehydrogenase"/>
    <property type="match status" value="1"/>
</dbReference>
<dbReference type="InParanoid" id="A0A077ZW72"/>
<dbReference type="InterPro" id="IPR015943">
    <property type="entry name" value="WD40/YVTN_repeat-like_dom_sf"/>
</dbReference>
<name>A0A077ZW72_STYLE</name>
<evidence type="ECO:0000256" key="6">
    <source>
        <dbReference type="PROSITE-ProRule" id="PRU00221"/>
    </source>
</evidence>
<dbReference type="Proteomes" id="UP000039865">
    <property type="component" value="Unassembled WGS sequence"/>
</dbReference>
<dbReference type="InterPro" id="IPR001680">
    <property type="entry name" value="WD40_rpt"/>
</dbReference>
<evidence type="ECO:0000256" key="4">
    <source>
        <dbReference type="ARBA" id="ARBA00022989"/>
    </source>
</evidence>
<keyword evidence="5 7" id="KW-0472">Membrane</keyword>
<protein>
    <submittedName>
        <fullName evidence="9">Wd-40 repeat protein</fullName>
    </submittedName>
</protein>
<dbReference type="PROSITE" id="PS50082">
    <property type="entry name" value="WD_REPEATS_2"/>
    <property type="match status" value="2"/>
</dbReference>
<dbReference type="PANTHER" id="PTHR10582:SF2">
    <property type="entry name" value="INACTIVE"/>
    <property type="match status" value="1"/>
</dbReference>
<keyword evidence="6" id="KW-0853">WD repeat</keyword>
<dbReference type="Pfam" id="PF00520">
    <property type="entry name" value="Ion_trans"/>
    <property type="match status" value="1"/>
</dbReference>
<evidence type="ECO:0000313" key="9">
    <source>
        <dbReference type="EMBL" id="CDW74119.1"/>
    </source>
</evidence>
<dbReference type="SUPFAM" id="SSF50978">
    <property type="entry name" value="WD40 repeat-like"/>
    <property type="match status" value="1"/>
</dbReference>
<evidence type="ECO:0000256" key="2">
    <source>
        <dbReference type="ARBA" id="ARBA00022692"/>
    </source>
</evidence>
<evidence type="ECO:0000313" key="10">
    <source>
        <dbReference type="Proteomes" id="UP000039865"/>
    </source>
</evidence>
<dbReference type="GO" id="GO:0005216">
    <property type="term" value="F:monoatomic ion channel activity"/>
    <property type="evidence" value="ECO:0007669"/>
    <property type="project" value="InterPro"/>
</dbReference>
<dbReference type="SUPFAM" id="SSF50952">
    <property type="entry name" value="Soluble quinoprotein glucose dehydrogenase"/>
    <property type="match status" value="1"/>
</dbReference>
<feature type="transmembrane region" description="Helical" evidence="7">
    <location>
        <begin position="1103"/>
        <end position="1123"/>
    </location>
</feature>
<dbReference type="PANTHER" id="PTHR10582">
    <property type="entry name" value="TRANSIENT RECEPTOR POTENTIAL ION CHANNEL PROTEIN"/>
    <property type="match status" value="1"/>
</dbReference>
<evidence type="ECO:0000256" key="5">
    <source>
        <dbReference type="ARBA" id="ARBA00023136"/>
    </source>
</evidence>
<dbReference type="InterPro" id="IPR011041">
    <property type="entry name" value="Quinoprot_gluc/sorb_DH_b-prop"/>
</dbReference>
<feature type="repeat" description="WD" evidence="6">
    <location>
        <begin position="344"/>
        <end position="385"/>
    </location>
</feature>
<feature type="transmembrane region" description="Helical" evidence="7">
    <location>
        <begin position="1065"/>
        <end position="1082"/>
    </location>
</feature>
<dbReference type="Pfam" id="PF00400">
    <property type="entry name" value="WD40"/>
    <property type="match status" value="2"/>
</dbReference>
<reference evidence="9 10" key="1">
    <citation type="submission" date="2014-06" db="EMBL/GenBank/DDBJ databases">
        <authorList>
            <person name="Swart Estienne"/>
        </authorList>
    </citation>
    <scope>NUCLEOTIDE SEQUENCE [LARGE SCALE GENOMIC DNA]</scope>
    <source>
        <strain evidence="9 10">130c</strain>
    </source>
</reference>
<organism evidence="9 10">
    <name type="scientific">Stylonychia lemnae</name>
    <name type="common">Ciliate</name>
    <dbReference type="NCBI Taxonomy" id="5949"/>
    <lineage>
        <taxon>Eukaryota</taxon>
        <taxon>Sar</taxon>
        <taxon>Alveolata</taxon>
        <taxon>Ciliophora</taxon>
        <taxon>Intramacronucleata</taxon>
        <taxon>Spirotrichea</taxon>
        <taxon>Stichotrichia</taxon>
        <taxon>Sporadotrichida</taxon>
        <taxon>Oxytrichidae</taxon>
        <taxon>Stylonychinae</taxon>
        <taxon>Stylonychia</taxon>
    </lineage>
</organism>
<dbReference type="OrthoDB" id="674604at2759"/>
<dbReference type="SMART" id="SM00320">
    <property type="entry name" value="WD40"/>
    <property type="match status" value="3"/>
</dbReference>
<comment type="subcellular location">
    <subcellularLocation>
        <location evidence="1">Membrane</location>
        <topology evidence="1">Multi-pass membrane protein</topology>
    </subcellularLocation>
</comment>
<dbReference type="InterPro" id="IPR036322">
    <property type="entry name" value="WD40_repeat_dom_sf"/>
</dbReference>
<feature type="repeat" description="WD" evidence="6">
    <location>
        <begin position="301"/>
        <end position="342"/>
    </location>
</feature>
<dbReference type="InterPro" id="IPR024862">
    <property type="entry name" value="TRPV"/>
</dbReference>
<evidence type="ECO:0000256" key="3">
    <source>
        <dbReference type="ARBA" id="ARBA00022737"/>
    </source>
</evidence>
<dbReference type="InterPro" id="IPR005821">
    <property type="entry name" value="Ion_trans_dom"/>
</dbReference>
<evidence type="ECO:0000256" key="7">
    <source>
        <dbReference type="SAM" id="Phobius"/>
    </source>
</evidence>
<feature type="transmembrane region" description="Helical" evidence="7">
    <location>
        <begin position="1160"/>
        <end position="1181"/>
    </location>
</feature>
<dbReference type="PROSITE" id="PS50294">
    <property type="entry name" value="WD_REPEATS_REGION"/>
    <property type="match status" value="1"/>
</dbReference>
<dbReference type="Gene3D" id="2.130.10.10">
    <property type="entry name" value="YVTN repeat-like/Quinoprotein amine dehydrogenase"/>
    <property type="match status" value="2"/>
</dbReference>
<dbReference type="EMBL" id="CCKQ01003015">
    <property type="protein sequence ID" value="CDW74119.1"/>
    <property type="molecule type" value="Genomic_DNA"/>
</dbReference>
<dbReference type="GO" id="GO:0005886">
    <property type="term" value="C:plasma membrane"/>
    <property type="evidence" value="ECO:0007669"/>
    <property type="project" value="TreeGrafter"/>
</dbReference>
<dbReference type="GO" id="GO:0098703">
    <property type="term" value="P:calcium ion import across plasma membrane"/>
    <property type="evidence" value="ECO:0007669"/>
    <property type="project" value="TreeGrafter"/>
</dbReference>
<sequence>MIKDTRESLLQKNVGVHKKLNFALQVEVTPKGDFQLNNDDFPHPQDEQLQVYQKQLEKQFTIPEIMEKASALEQHLVQEFPFDSNKSRAQIGRDSNLVYASEDLSLIQFWSLNGRKDVNKITIQQKVNEIQTTDYFIIAQVTLEEVDAYFIYDAFSLKFVGQAKSGNSIMKDAKSTKDLLIISDSNGMINTITINNKSSITQQVFKNEDENVMELYQYISISTDGKMFTVFEQISSSIAVFSVNPLIQIWKKEMPKPEKNEDVSKYIIISNDNLYVALRNMVRKGVDYYSMTDSTIILSIESMHVNPINQILYWNNGKSMISCSKDKKIKIWSLTTCDLEHSFPPQHQGSVESIILSQNQKVLFSGSLDQTVGVWCLQNFQLLAILNATIKIVQLNFTDDQSFLIAKNDDHDKIQYWRLEENSQSIKLAIDTSSLNECIVTPNGEYIVTTNLRTMGMEIWNTITKSCVTKFQYSFGRQRAVNCTHSSSYIFFQREPGEMIRWSTKTQSDSGVYSHSDDIIDIVIDQADQFLYTMGYQKGKFYKWELQSMTQLNIIDLGKGYEGLVISHDDRFIIASDFVQKSLTNIDLKTDEIISVRDNQPYNPATLTITLDSKYVAVCQGHLSSKLIILHLDTLEIYKILEEHKQSNIWFIASTLDGRYVISRNSQETIIWDAQNFHCILFVEEKFILLLSEHRVMRAFLHDGFFKIWSAQTASQLSDDFPSAEENTVGESEDSKMQLRITGPMNSIAPLIIQSMIKAVKSEQKLFVTALKENFIIPYKINILHYFAFFNNPESLTQCLEQGTQYSRDSSGKSPLEYSIERMSQQGTDILLDFIMKRENVYQKMKESELIQLVDFSPSNLLNFFENSVLVEEQNVPPYGTIRGVSCNFILTKGPILQVDDCEFMLDQSANEQKQKPLLFKSLKIQYNLEPGSVSSIQLHQSLQDTAIQGIFTSEAINRILQYKWNLVKNYAYSQTLIYFAFVILIIYHSVFNKNSHSCIIMILAFGGYFLFWEGFQMIMNYRAYVGEIWNLLDIGRVALITWYCFTALKNLSDDRHALDNNNKIVLGGLNILVFLRILPYFRLNQNSRVLIRLIIEVCKDMLSFTLLLILCVLGFAITFNIIESEHGDEQTLSSNLGQYYKLIFGDFDLLQEDASNSSWLVFIVSSSFITLIMMNLLIAIMSDTYDRVMTDIASTDGWELNQMILEQESLMFWKRDKGQPMYLHWVTYTGVEPESLWEGRIAAINHSIQDKQSPLINEIRAISSKIDTLQSHYFTHSRDVYLRFEEHRKKLERIRVINSQPYLSAQKFNE</sequence>
<evidence type="ECO:0000259" key="8">
    <source>
        <dbReference type="Pfam" id="PF00520"/>
    </source>
</evidence>
<feature type="transmembrane region" description="Helical" evidence="7">
    <location>
        <begin position="1000"/>
        <end position="1020"/>
    </location>
</feature>
<proteinExistence type="predicted"/>
<keyword evidence="4 7" id="KW-1133">Transmembrane helix</keyword>
<gene>
    <name evidence="9" type="primary">Contig3149.g3369</name>
    <name evidence="9" type="ORF">STYLEM_3113</name>
</gene>
<keyword evidence="2 7" id="KW-0812">Transmembrane</keyword>
<keyword evidence="3" id="KW-0677">Repeat</keyword>
<evidence type="ECO:0000256" key="1">
    <source>
        <dbReference type="ARBA" id="ARBA00004141"/>
    </source>
</evidence>
<keyword evidence="10" id="KW-1185">Reference proteome</keyword>